<accession>A0ABY9IRS4</accession>
<evidence type="ECO:0000313" key="2">
    <source>
        <dbReference type="Proteomes" id="UP001235744"/>
    </source>
</evidence>
<gene>
    <name evidence="1" type="ORF">P8A19_18225</name>
</gene>
<organism evidence="1 2">
    <name type="scientific">Streptomyces poriferorum</name>
    <dbReference type="NCBI Taxonomy" id="2798799"/>
    <lineage>
        <taxon>Bacteria</taxon>
        <taxon>Bacillati</taxon>
        <taxon>Actinomycetota</taxon>
        <taxon>Actinomycetes</taxon>
        <taxon>Kitasatosporales</taxon>
        <taxon>Streptomycetaceae</taxon>
        <taxon>Streptomyces</taxon>
    </lineage>
</organism>
<protein>
    <submittedName>
        <fullName evidence="1">Uncharacterized protein</fullName>
    </submittedName>
</protein>
<keyword evidence="2" id="KW-1185">Reference proteome</keyword>
<proteinExistence type="predicted"/>
<evidence type="ECO:0000313" key="1">
    <source>
        <dbReference type="EMBL" id="WLQ57266.1"/>
    </source>
</evidence>
<dbReference type="RefSeq" id="WP_306071138.1">
    <property type="nucleotide sequence ID" value="NZ_CP120988.1"/>
</dbReference>
<reference evidence="1 2" key="1">
    <citation type="submission" date="2023-03" db="EMBL/GenBank/DDBJ databases">
        <title>Isolation and description of six Streptomyces strains from soil environments, able to metabolize different microbial glucans.</title>
        <authorList>
            <person name="Widen T."/>
            <person name="Larsbrink J."/>
        </authorList>
    </citation>
    <scope>NUCLEOTIDE SEQUENCE [LARGE SCALE GENOMIC DNA]</scope>
    <source>
        <strain evidence="1 2">Alt2</strain>
    </source>
</reference>
<dbReference type="Proteomes" id="UP001235744">
    <property type="component" value="Chromosome"/>
</dbReference>
<name>A0ABY9IRS4_9ACTN</name>
<sequence>MGVYLISVGAEEWFGEGEGWGEIATALNDDLRQRGLPPYESVPEESDFVRGSGQGFEEKLSVSMNGFDALCEAHLSPEETETLSNWSVLVPFSLDEEILLPIGSAYSESSTMVAGAPQVLVIAQRLAAAIELPAETPRMCDNLDLTMWFREGAAKELAAARPGPWSDDLDAAFYVALFLRAAEHSVRRGCPIVYC</sequence>
<dbReference type="EMBL" id="CP120988">
    <property type="protein sequence ID" value="WLQ57266.1"/>
    <property type="molecule type" value="Genomic_DNA"/>
</dbReference>